<dbReference type="AlphaFoldDB" id="T1IPV1"/>
<keyword evidence="6" id="KW-0408">Iron</keyword>
<dbReference type="PhylomeDB" id="T1IPV1"/>
<dbReference type="EnsemblMetazoa" id="SMAR003057-RA">
    <property type="protein sequence ID" value="SMAR003057-PA"/>
    <property type="gene ID" value="SMAR003057"/>
</dbReference>
<dbReference type="GO" id="GO:0160082">
    <property type="term" value="F:hypoxia-inducible factor-proline dioxygenase activity"/>
    <property type="evidence" value="ECO:0007669"/>
    <property type="project" value="UniProtKB-EC"/>
</dbReference>
<keyword evidence="3" id="KW-0847">Vitamin C</keyword>
<evidence type="ECO:0000313" key="11">
    <source>
        <dbReference type="Proteomes" id="UP000014500"/>
    </source>
</evidence>
<reference evidence="11" key="1">
    <citation type="submission" date="2011-05" db="EMBL/GenBank/DDBJ databases">
        <authorList>
            <person name="Richards S.R."/>
            <person name="Qu J."/>
            <person name="Jiang H."/>
            <person name="Jhangiani S.N."/>
            <person name="Agravi P."/>
            <person name="Goodspeed R."/>
            <person name="Gross S."/>
            <person name="Mandapat C."/>
            <person name="Jackson L."/>
            <person name="Mathew T."/>
            <person name="Pu L."/>
            <person name="Thornton R."/>
            <person name="Saada N."/>
            <person name="Wilczek-Boney K.B."/>
            <person name="Lee S."/>
            <person name="Kovar C."/>
            <person name="Wu Y."/>
            <person name="Scherer S.E."/>
            <person name="Worley K.C."/>
            <person name="Muzny D.M."/>
            <person name="Gibbs R."/>
        </authorList>
    </citation>
    <scope>NUCLEOTIDE SEQUENCE</scope>
    <source>
        <strain evidence="11">Brora</strain>
    </source>
</reference>
<keyword evidence="11" id="KW-1185">Reference proteome</keyword>
<protein>
    <recommendedName>
        <fullName evidence="7">hypoxia-inducible factor-proline dioxygenase</fullName>
        <ecNumber evidence="7">1.14.11.29</ecNumber>
    </recommendedName>
</protein>
<dbReference type="PANTHER" id="PTHR12907">
    <property type="entry name" value="EGL NINE HOMOLOG-RELATED"/>
    <property type="match status" value="1"/>
</dbReference>
<dbReference type="EMBL" id="JH431265">
    <property type="status" value="NOT_ANNOTATED_CDS"/>
    <property type="molecule type" value="Genomic_DNA"/>
</dbReference>
<keyword evidence="5" id="KW-0560">Oxidoreductase</keyword>
<dbReference type="InterPro" id="IPR005123">
    <property type="entry name" value="Oxoglu/Fe-dep_dioxygenase_dom"/>
</dbReference>
<comment type="cofactor">
    <cofactor evidence="1">
        <name>L-ascorbate</name>
        <dbReference type="ChEBI" id="CHEBI:38290"/>
    </cofactor>
</comment>
<dbReference type="EC" id="1.14.11.29" evidence="7"/>
<dbReference type="InterPro" id="IPR044862">
    <property type="entry name" value="Pro_4_hyd_alph_FE2OG_OXY"/>
</dbReference>
<keyword evidence="2" id="KW-0479">Metal-binding</keyword>
<accession>T1IPV1</accession>
<dbReference type="Gene3D" id="2.60.120.620">
    <property type="entry name" value="q2cbj1_9rhob like domain"/>
    <property type="match status" value="1"/>
</dbReference>
<name>T1IPV1_STRMM</name>
<evidence type="ECO:0000256" key="5">
    <source>
        <dbReference type="ARBA" id="ARBA00023002"/>
    </source>
</evidence>
<dbReference type="PROSITE" id="PS51471">
    <property type="entry name" value="FE2OG_OXY"/>
    <property type="match status" value="1"/>
</dbReference>
<proteinExistence type="predicted"/>
<dbReference type="SMART" id="SM00702">
    <property type="entry name" value="P4Hc"/>
    <property type="match status" value="1"/>
</dbReference>
<dbReference type="eggNOG" id="KOG3710">
    <property type="taxonomic scope" value="Eukaryota"/>
</dbReference>
<evidence type="ECO:0000256" key="3">
    <source>
        <dbReference type="ARBA" id="ARBA00022896"/>
    </source>
</evidence>
<comment type="catalytic activity">
    <reaction evidence="8">
        <text>L-prolyl-[hypoxia-inducible factor alpha subunit] + 2-oxoglutarate + O2 = trans-4-hydroxy-L-prolyl-[hypoxia-inducible factor alpha subunit] + succinate + CO2</text>
        <dbReference type="Rhea" id="RHEA:48400"/>
        <dbReference type="Rhea" id="RHEA-COMP:12093"/>
        <dbReference type="Rhea" id="RHEA-COMP:12094"/>
        <dbReference type="ChEBI" id="CHEBI:15379"/>
        <dbReference type="ChEBI" id="CHEBI:16526"/>
        <dbReference type="ChEBI" id="CHEBI:16810"/>
        <dbReference type="ChEBI" id="CHEBI:30031"/>
        <dbReference type="ChEBI" id="CHEBI:50342"/>
        <dbReference type="ChEBI" id="CHEBI:61965"/>
        <dbReference type="EC" id="1.14.11.29"/>
    </reaction>
</comment>
<evidence type="ECO:0000256" key="1">
    <source>
        <dbReference type="ARBA" id="ARBA00001961"/>
    </source>
</evidence>
<dbReference type="STRING" id="126957.T1IPV1"/>
<organism evidence="10 11">
    <name type="scientific">Strigamia maritima</name>
    <name type="common">European centipede</name>
    <name type="synonym">Geophilus maritimus</name>
    <dbReference type="NCBI Taxonomy" id="126957"/>
    <lineage>
        <taxon>Eukaryota</taxon>
        <taxon>Metazoa</taxon>
        <taxon>Ecdysozoa</taxon>
        <taxon>Arthropoda</taxon>
        <taxon>Myriapoda</taxon>
        <taxon>Chilopoda</taxon>
        <taxon>Pleurostigmophora</taxon>
        <taxon>Geophilomorpha</taxon>
        <taxon>Linotaeniidae</taxon>
        <taxon>Strigamia</taxon>
    </lineage>
</organism>
<dbReference type="Proteomes" id="UP000014500">
    <property type="component" value="Unassembled WGS sequence"/>
</dbReference>
<feature type="domain" description="Fe2OG dioxygenase" evidence="9">
    <location>
        <begin position="140"/>
        <end position="237"/>
    </location>
</feature>
<evidence type="ECO:0000256" key="7">
    <source>
        <dbReference type="ARBA" id="ARBA00039004"/>
    </source>
</evidence>
<dbReference type="Pfam" id="PF13640">
    <property type="entry name" value="2OG-FeII_Oxy_3"/>
    <property type="match status" value="1"/>
</dbReference>
<dbReference type="PANTHER" id="PTHR12907:SF26">
    <property type="entry name" value="HIF PROLYL HYDROXYLASE, ISOFORM C"/>
    <property type="match status" value="1"/>
</dbReference>
<dbReference type="InterPro" id="IPR051559">
    <property type="entry name" value="HIF_prolyl_hydroxylases"/>
</dbReference>
<dbReference type="GO" id="GO:0031418">
    <property type="term" value="F:L-ascorbic acid binding"/>
    <property type="evidence" value="ECO:0007669"/>
    <property type="project" value="UniProtKB-KW"/>
</dbReference>
<reference evidence="10" key="2">
    <citation type="submission" date="2015-02" db="UniProtKB">
        <authorList>
            <consortium name="EnsemblMetazoa"/>
        </authorList>
    </citation>
    <scope>IDENTIFICATION</scope>
</reference>
<evidence type="ECO:0000256" key="8">
    <source>
        <dbReference type="ARBA" id="ARBA00049134"/>
    </source>
</evidence>
<evidence type="ECO:0000256" key="4">
    <source>
        <dbReference type="ARBA" id="ARBA00022964"/>
    </source>
</evidence>
<dbReference type="OMA" id="VKEMHYS"/>
<sequence length="268" mass="30583">MCYSFQQTSACFHSVYAEQIASNTTQCQRLCERIINDLNTDGICVIDEFLGIELGTAILDEVCNMHRDDVFTNGKLGGVGGDKSKEYFDPKLRGDKAISIDGSEEGCHHIGDLISIVDLLIDQCKSHSNNGEIGRRNIDSRDKAMVTCYPGNGARFVRHEDNPNQSGRCITTIYYLNKDWDEKRGGVLRIFRDGKNQNIDIFPIFDRWILFWSDKRNPHEVLASYHNRYAITIWYYDKEELSKHLLGLGLPTTEIMDTQSSLKKIIMI</sequence>
<evidence type="ECO:0000256" key="2">
    <source>
        <dbReference type="ARBA" id="ARBA00022723"/>
    </source>
</evidence>
<dbReference type="GO" id="GO:0071456">
    <property type="term" value="P:cellular response to hypoxia"/>
    <property type="evidence" value="ECO:0007669"/>
    <property type="project" value="TreeGrafter"/>
</dbReference>
<keyword evidence="4" id="KW-0223">Dioxygenase</keyword>
<dbReference type="InterPro" id="IPR006620">
    <property type="entry name" value="Pro_4_hyd_alph"/>
</dbReference>
<dbReference type="GO" id="GO:0008198">
    <property type="term" value="F:ferrous iron binding"/>
    <property type="evidence" value="ECO:0007669"/>
    <property type="project" value="TreeGrafter"/>
</dbReference>
<evidence type="ECO:0000256" key="6">
    <source>
        <dbReference type="ARBA" id="ARBA00023004"/>
    </source>
</evidence>
<dbReference type="HOGENOM" id="CLU_022206_0_1_1"/>
<evidence type="ECO:0000313" key="10">
    <source>
        <dbReference type="EnsemblMetazoa" id="SMAR003057-PA"/>
    </source>
</evidence>
<evidence type="ECO:0000259" key="9">
    <source>
        <dbReference type="PROSITE" id="PS51471"/>
    </source>
</evidence>